<evidence type="ECO:0000313" key="1">
    <source>
        <dbReference type="EMBL" id="CEG36583.1"/>
    </source>
</evidence>
<dbReference type="GeneID" id="36398183"/>
<proteinExistence type="predicted"/>
<dbReference type="AlphaFoldDB" id="A0A0P1A7I7"/>
<dbReference type="EMBL" id="CCYD01000207">
    <property type="protein sequence ID" value="CEG36583.1"/>
    <property type="molecule type" value="Genomic_DNA"/>
</dbReference>
<organism evidence="1 2">
    <name type="scientific">Plasmopara halstedii</name>
    <name type="common">Downy mildew of sunflower</name>
    <dbReference type="NCBI Taxonomy" id="4781"/>
    <lineage>
        <taxon>Eukaryota</taxon>
        <taxon>Sar</taxon>
        <taxon>Stramenopiles</taxon>
        <taxon>Oomycota</taxon>
        <taxon>Peronosporomycetes</taxon>
        <taxon>Peronosporales</taxon>
        <taxon>Peronosporaceae</taxon>
        <taxon>Plasmopara</taxon>
    </lineage>
</organism>
<dbReference type="Proteomes" id="UP000054928">
    <property type="component" value="Unassembled WGS sequence"/>
</dbReference>
<name>A0A0P1A7I7_PLAHL</name>
<sequence>MPPVLFMVMYVSIPSNFSNWFLASSHSGTAFAKRPAFYEKKQVKRPHLGEVSAPHTGGF</sequence>
<accession>A0A0P1A7I7</accession>
<evidence type="ECO:0000313" key="2">
    <source>
        <dbReference type="Proteomes" id="UP000054928"/>
    </source>
</evidence>
<reference evidence="2" key="1">
    <citation type="submission" date="2014-09" db="EMBL/GenBank/DDBJ databases">
        <authorList>
            <person name="Sharma Rahul"/>
            <person name="Thines Marco"/>
        </authorList>
    </citation>
    <scope>NUCLEOTIDE SEQUENCE [LARGE SCALE GENOMIC DNA]</scope>
</reference>
<keyword evidence="2" id="KW-1185">Reference proteome</keyword>
<protein>
    <submittedName>
        <fullName evidence="1">Uncharacterized protein</fullName>
    </submittedName>
</protein>
<dbReference type="RefSeq" id="XP_024572952.1">
    <property type="nucleotide sequence ID" value="XM_024721813.1"/>
</dbReference>